<gene>
    <name evidence="1" type="ORF">RUM43_011252</name>
</gene>
<protein>
    <submittedName>
        <fullName evidence="1">Uncharacterized protein</fullName>
    </submittedName>
</protein>
<sequence>MLPSQRKKKLTFKWTAVTVREDDNADGVMMSSVLFLLNVHKVALQLQDRLQRECQKIAIVAVRLSPISWTFFTSNPKQEVDEFHLPMFVLKDRRGPGNRTCLELGKSLEFFLPNRKCGLVWSPVYEVFLFGVFLERPTQTNDELQFIFAVSKVVIGSRVDDMLLCEKLTSVEPRRRAIFKRCVLEIRWYMEAGGRNQVGVFCSEGRKD</sequence>
<name>A0AAN8PUD6_POLSC</name>
<organism evidence="1 2">
    <name type="scientific">Polyplax serrata</name>
    <name type="common">Common mouse louse</name>
    <dbReference type="NCBI Taxonomy" id="468196"/>
    <lineage>
        <taxon>Eukaryota</taxon>
        <taxon>Metazoa</taxon>
        <taxon>Ecdysozoa</taxon>
        <taxon>Arthropoda</taxon>
        <taxon>Hexapoda</taxon>
        <taxon>Insecta</taxon>
        <taxon>Pterygota</taxon>
        <taxon>Neoptera</taxon>
        <taxon>Paraneoptera</taxon>
        <taxon>Psocodea</taxon>
        <taxon>Troctomorpha</taxon>
        <taxon>Phthiraptera</taxon>
        <taxon>Anoplura</taxon>
        <taxon>Polyplacidae</taxon>
        <taxon>Polyplax</taxon>
    </lineage>
</organism>
<evidence type="ECO:0000313" key="2">
    <source>
        <dbReference type="Proteomes" id="UP001372834"/>
    </source>
</evidence>
<dbReference type="EMBL" id="JAWJWE010000039">
    <property type="protein sequence ID" value="KAK6620953.1"/>
    <property type="molecule type" value="Genomic_DNA"/>
</dbReference>
<proteinExistence type="predicted"/>
<comment type="caution">
    <text evidence="1">The sequence shown here is derived from an EMBL/GenBank/DDBJ whole genome shotgun (WGS) entry which is preliminary data.</text>
</comment>
<accession>A0AAN8PUD6</accession>
<dbReference type="AlphaFoldDB" id="A0AAN8PUD6"/>
<evidence type="ECO:0000313" key="1">
    <source>
        <dbReference type="EMBL" id="KAK6620953.1"/>
    </source>
</evidence>
<dbReference type="Proteomes" id="UP001372834">
    <property type="component" value="Unassembled WGS sequence"/>
</dbReference>
<reference evidence="1 2" key="1">
    <citation type="submission" date="2023-10" db="EMBL/GenBank/DDBJ databases">
        <title>Genomes of two closely related lineages of the louse Polyplax serrata with different host specificities.</title>
        <authorList>
            <person name="Martinu J."/>
            <person name="Tarabai H."/>
            <person name="Stefka J."/>
            <person name="Hypsa V."/>
        </authorList>
    </citation>
    <scope>NUCLEOTIDE SEQUENCE [LARGE SCALE GENOMIC DNA]</scope>
    <source>
        <strain evidence="1">HR10_N</strain>
    </source>
</reference>